<name>A0A1F6F3G6_9BACT</name>
<dbReference type="Pfam" id="PF00300">
    <property type="entry name" value="His_Phos_1"/>
    <property type="match status" value="1"/>
</dbReference>
<feature type="binding site" evidence="1">
    <location>
        <begin position="8"/>
        <end position="15"/>
    </location>
    <ligand>
        <name>substrate</name>
    </ligand>
</feature>
<dbReference type="PANTHER" id="PTHR48100:SF1">
    <property type="entry name" value="HISTIDINE PHOSPHATASE FAMILY PROTEIN-RELATED"/>
    <property type="match status" value="1"/>
</dbReference>
<dbReference type="GO" id="GO:0005737">
    <property type="term" value="C:cytoplasm"/>
    <property type="evidence" value="ECO:0007669"/>
    <property type="project" value="TreeGrafter"/>
</dbReference>
<dbReference type="SMART" id="SM00855">
    <property type="entry name" value="PGAM"/>
    <property type="match status" value="1"/>
</dbReference>
<reference evidence="2 3" key="1">
    <citation type="journal article" date="2016" name="Nat. Commun.">
        <title>Thousands of microbial genomes shed light on interconnected biogeochemical processes in an aquifer system.</title>
        <authorList>
            <person name="Anantharaman K."/>
            <person name="Brown C.T."/>
            <person name="Hug L.A."/>
            <person name="Sharon I."/>
            <person name="Castelle C.J."/>
            <person name="Probst A.J."/>
            <person name="Thomas B.C."/>
            <person name="Singh A."/>
            <person name="Wilkins M.J."/>
            <person name="Karaoz U."/>
            <person name="Brodie E.L."/>
            <person name="Williams K.H."/>
            <person name="Hubbard S.S."/>
            <person name="Banfield J.F."/>
        </authorList>
    </citation>
    <scope>NUCLEOTIDE SEQUENCE [LARGE SCALE GENOMIC DNA]</scope>
</reference>
<dbReference type="STRING" id="1798512.A3A39_02530"/>
<dbReference type="InterPro" id="IPR013078">
    <property type="entry name" value="His_Pase_superF_clade-1"/>
</dbReference>
<dbReference type="AlphaFoldDB" id="A0A1F6F3G6"/>
<comment type="caution">
    <text evidence="2">The sequence shown here is derived from an EMBL/GenBank/DDBJ whole genome shotgun (WGS) entry which is preliminary data.</text>
</comment>
<evidence type="ECO:0000256" key="1">
    <source>
        <dbReference type="PIRSR" id="PIRSR613078-2"/>
    </source>
</evidence>
<dbReference type="Proteomes" id="UP000177372">
    <property type="component" value="Unassembled WGS sequence"/>
</dbReference>
<dbReference type="EMBL" id="MFLZ01000008">
    <property type="protein sequence ID" value="OGG80409.1"/>
    <property type="molecule type" value="Genomic_DNA"/>
</dbReference>
<dbReference type="InterPro" id="IPR029033">
    <property type="entry name" value="His_PPase_superfam"/>
</dbReference>
<dbReference type="Gene3D" id="3.40.50.1240">
    <property type="entry name" value="Phosphoglycerate mutase-like"/>
    <property type="match status" value="1"/>
</dbReference>
<proteinExistence type="predicted"/>
<dbReference type="PANTHER" id="PTHR48100">
    <property type="entry name" value="BROAD-SPECIFICITY PHOSPHATASE YOR283W-RELATED"/>
    <property type="match status" value="1"/>
</dbReference>
<evidence type="ECO:0008006" key="4">
    <source>
        <dbReference type="Google" id="ProtNLM"/>
    </source>
</evidence>
<dbReference type="GO" id="GO:0016791">
    <property type="term" value="F:phosphatase activity"/>
    <property type="evidence" value="ECO:0007669"/>
    <property type="project" value="TreeGrafter"/>
</dbReference>
<dbReference type="SUPFAM" id="SSF53254">
    <property type="entry name" value="Phosphoglycerate mutase-like"/>
    <property type="match status" value="1"/>
</dbReference>
<organism evidence="2 3">
    <name type="scientific">Candidatus Kaiserbacteria bacterium RIFCSPLOWO2_01_FULL_54_13</name>
    <dbReference type="NCBI Taxonomy" id="1798512"/>
    <lineage>
        <taxon>Bacteria</taxon>
        <taxon>Candidatus Kaiseribacteriota</taxon>
    </lineage>
</organism>
<accession>A0A1F6F3G6</accession>
<dbReference type="CDD" id="cd07067">
    <property type="entry name" value="HP_PGM_like"/>
    <property type="match status" value="1"/>
</dbReference>
<feature type="binding site" evidence="1">
    <location>
        <position position="57"/>
    </location>
    <ligand>
        <name>substrate</name>
    </ligand>
</feature>
<evidence type="ECO:0000313" key="2">
    <source>
        <dbReference type="EMBL" id="OGG80409.1"/>
    </source>
</evidence>
<protein>
    <recommendedName>
        <fullName evidence="4">Phosphoglycerate mutase</fullName>
    </recommendedName>
</protein>
<gene>
    <name evidence="2" type="ORF">A3A39_02530</name>
</gene>
<sequence>MKTVYFVRHGESVHNAAGRFNELDTPLSERRTKQAEEIAERASALPIELIVASTLKRAQQTATIVAERLGVKSESSKFFVEGLQASRLLGKEVNSSEILEAIKDYHGNFTVAGYRFEDGENFDDLKTRALSALAYLEERGEENILVITHGFFMWIIAAAAVFGNELTAEECQGVIRGLDLMENTGLTVLTHGAPSNKAVGRLPTLWQLKVWNDHAHLG</sequence>
<dbReference type="InterPro" id="IPR050275">
    <property type="entry name" value="PGM_Phosphatase"/>
</dbReference>
<evidence type="ECO:0000313" key="3">
    <source>
        <dbReference type="Proteomes" id="UP000177372"/>
    </source>
</evidence>